<dbReference type="Proteomes" id="UP000579647">
    <property type="component" value="Unassembled WGS sequence"/>
</dbReference>
<keyword evidence="1" id="KW-0413">Isomerase</keyword>
<dbReference type="RefSeq" id="WP_246420102.1">
    <property type="nucleotide sequence ID" value="NZ_BAAAKM010000170.1"/>
</dbReference>
<sequence length="55" mass="5808">MSVLAVASYSRVAAEGDNAEVVADLAEHLRLAELPGAPYLRVFPGGPVALTERTR</sequence>
<dbReference type="GO" id="GO:0016853">
    <property type="term" value="F:isomerase activity"/>
    <property type="evidence" value="ECO:0007669"/>
    <property type="project" value="UniProtKB-KW"/>
</dbReference>
<accession>A0A840W1L5</accession>
<name>A0A840W1L5_9ACTN</name>
<protein>
    <submittedName>
        <fullName evidence="1">Sugar phosphate isomerase/epimerase</fullName>
    </submittedName>
</protein>
<reference evidence="1 2" key="1">
    <citation type="submission" date="2020-08" db="EMBL/GenBank/DDBJ databases">
        <title>Sequencing the genomes of 1000 actinobacteria strains.</title>
        <authorList>
            <person name="Klenk H.-P."/>
        </authorList>
    </citation>
    <scope>NUCLEOTIDE SEQUENCE [LARGE SCALE GENOMIC DNA]</scope>
    <source>
        <strain evidence="1 2">DSM 44598</strain>
    </source>
</reference>
<evidence type="ECO:0000313" key="1">
    <source>
        <dbReference type="EMBL" id="MBB5489874.1"/>
    </source>
</evidence>
<organism evidence="1 2">
    <name type="scientific">Nocardiopsis metallicus</name>
    <dbReference type="NCBI Taxonomy" id="179819"/>
    <lineage>
        <taxon>Bacteria</taxon>
        <taxon>Bacillati</taxon>
        <taxon>Actinomycetota</taxon>
        <taxon>Actinomycetes</taxon>
        <taxon>Streptosporangiales</taxon>
        <taxon>Nocardiopsidaceae</taxon>
        <taxon>Nocardiopsis</taxon>
    </lineage>
</organism>
<evidence type="ECO:0000313" key="2">
    <source>
        <dbReference type="Proteomes" id="UP000579647"/>
    </source>
</evidence>
<dbReference type="AlphaFoldDB" id="A0A840W1L5"/>
<comment type="caution">
    <text evidence="1">The sequence shown here is derived from an EMBL/GenBank/DDBJ whole genome shotgun (WGS) entry which is preliminary data.</text>
</comment>
<proteinExistence type="predicted"/>
<gene>
    <name evidence="1" type="ORF">HNR07_001011</name>
</gene>
<keyword evidence="2" id="KW-1185">Reference proteome</keyword>
<dbReference type="EMBL" id="JACHDO010000001">
    <property type="protein sequence ID" value="MBB5489874.1"/>
    <property type="molecule type" value="Genomic_DNA"/>
</dbReference>